<reference evidence="2" key="1">
    <citation type="submission" date="2019-09" db="EMBL/GenBank/DDBJ databases">
        <title>Draft genome information of white flower Hibiscus syriacus.</title>
        <authorList>
            <person name="Kim Y.-M."/>
        </authorList>
    </citation>
    <scope>NUCLEOTIDE SEQUENCE [LARGE SCALE GENOMIC DNA]</scope>
    <source>
        <strain evidence="2">YM2019G1</strain>
    </source>
</reference>
<dbReference type="EMBL" id="VEPZ02001200">
    <property type="protein sequence ID" value="KAE8687860.1"/>
    <property type="molecule type" value="Genomic_DNA"/>
</dbReference>
<dbReference type="Proteomes" id="UP000436088">
    <property type="component" value="Unassembled WGS sequence"/>
</dbReference>
<organism evidence="2 3">
    <name type="scientific">Hibiscus syriacus</name>
    <name type="common">Rose of Sharon</name>
    <dbReference type="NCBI Taxonomy" id="106335"/>
    <lineage>
        <taxon>Eukaryota</taxon>
        <taxon>Viridiplantae</taxon>
        <taxon>Streptophyta</taxon>
        <taxon>Embryophyta</taxon>
        <taxon>Tracheophyta</taxon>
        <taxon>Spermatophyta</taxon>
        <taxon>Magnoliopsida</taxon>
        <taxon>eudicotyledons</taxon>
        <taxon>Gunneridae</taxon>
        <taxon>Pentapetalae</taxon>
        <taxon>rosids</taxon>
        <taxon>malvids</taxon>
        <taxon>Malvales</taxon>
        <taxon>Malvaceae</taxon>
        <taxon>Malvoideae</taxon>
        <taxon>Hibiscus</taxon>
    </lineage>
</organism>
<protein>
    <submittedName>
        <fullName evidence="2">Cytochrome B5 isoform 1</fullName>
    </submittedName>
</protein>
<dbReference type="PANTHER" id="PTHR21068:SF36">
    <property type="entry name" value="SENESCENCE_DEHYDRATION-ASSOCIATED PROTEIN-LIKE PROTEIN"/>
    <property type="match status" value="1"/>
</dbReference>
<dbReference type="GO" id="GO:0005886">
    <property type="term" value="C:plasma membrane"/>
    <property type="evidence" value="ECO:0007669"/>
    <property type="project" value="TreeGrafter"/>
</dbReference>
<name>A0A6A2Z8U8_HIBSY</name>
<feature type="domain" description="Senescence" evidence="1">
    <location>
        <begin position="165"/>
        <end position="340"/>
    </location>
</feature>
<dbReference type="Pfam" id="PF06911">
    <property type="entry name" value="Senescence"/>
    <property type="match status" value="1"/>
</dbReference>
<accession>A0A6A2Z8U8</accession>
<dbReference type="AlphaFoldDB" id="A0A6A2Z8U8"/>
<sequence length="367" mass="39694">MCCLMPKTSKTSPPMQSFLPEPATNNLKQELLLQIPRCTVYLMDEGEALELARGDFKLVKILDDDIPLATIVKVTDDLQWPLTNDEPVIKLDSFHYLFSLPVKDGKPLSYGVTFERHDHGKSLGSLDSFLKEHSCFSGAASTGDKHVDWKAYAPRIEDYNNVLAKAIAGGTGQIVKGIFKCSNAYTSRVQKGGEIILNQPPSKTYGITASNSNKNMGANNNLKRVRNLSKMTEKMSKTMLDMVGVASGTVMAPLVNSRPGKALLSMVPGQVLLASLDAVSKVLDAAEVAEKQALSATSTAATRTMTERYGERAGEATEDVLATAGHCANTAWNIFKIRKAFTPSSTATSGLLNNAAKYSSNTRSTSY</sequence>
<evidence type="ECO:0000259" key="1">
    <source>
        <dbReference type="Pfam" id="PF06911"/>
    </source>
</evidence>
<dbReference type="PANTHER" id="PTHR21068">
    <property type="entry name" value="SPARTIN"/>
    <property type="match status" value="1"/>
</dbReference>
<gene>
    <name evidence="2" type="ORF">F3Y22_tig00111008pilonHSYRG00296</name>
</gene>
<evidence type="ECO:0000313" key="3">
    <source>
        <dbReference type="Proteomes" id="UP000436088"/>
    </source>
</evidence>
<dbReference type="InterPro" id="IPR009686">
    <property type="entry name" value="Senescence/spartin_C"/>
</dbReference>
<comment type="caution">
    <text evidence="2">The sequence shown here is derived from an EMBL/GenBank/DDBJ whole genome shotgun (WGS) entry which is preliminary data.</text>
</comment>
<evidence type="ECO:0000313" key="2">
    <source>
        <dbReference type="EMBL" id="KAE8687860.1"/>
    </source>
</evidence>
<dbReference type="InterPro" id="IPR045036">
    <property type="entry name" value="Spartin-like"/>
</dbReference>
<proteinExistence type="predicted"/>
<keyword evidence="3" id="KW-1185">Reference proteome</keyword>